<evidence type="ECO:0008006" key="4">
    <source>
        <dbReference type="Google" id="ProtNLM"/>
    </source>
</evidence>
<dbReference type="Proteomes" id="UP000177349">
    <property type="component" value="Unassembled WGS sequence"/>
</dbReference>
<keyword evidence="1" id="KW-0812">Transmembrane</keyword>
<keyword evidence="1" id="KW-0472">Membrane</keyword>
<evidence type="ECO:0000313" key="3">
    <source>
        <dbReference type="Proteomes" id="UP000177349"/>
    </source>
</evidence>
<protein>
    <recommendedName>
        <fullName evidence="4">Glycerophosphoryl diester phosphodiesterase membrane domain-containing protein</fullName>
    </recommendedName>
</protein>
<gene>
    <name evidence="2" type="ORF">A3B31_02780</name>
</gene>
<dbReference type="AlphaFoldDB" id="A0A1G2BY26"/>
<reference evidence="2 3" key="1">
    <citation type="journal article" date="2016" name="Nat. Commun.">
        <title>Thousands of microbial genomes shed light on interconnected biogeochemical processes in an aquifer system.</title>
        <authorList>
            <person name="Anantharaman K."/>
            <person name="Brown C.T."/>
            <person name="Hug L.A."/>
            <person name="Sharon I."/>
            <person name="Castelle C.J."/>
            <person name="Probst A.J."/>
            <person name="Thomas B.C."/>
            <person name="Singh A."/>
            <person name="Wilkins M.J."/>
            <person name="Karaoz U."/>
            <person name="Brodie E.L."/>
            <person name="Williams K.H."/>
            <person name="Hubbard S.S."/>
            <person name="Banfield J.F."/>
        </authorList>
    </citation>
    <scope>NUCLEOTIDE SEQUENCE [LARGE SCALE GENOMIC DNA]</scope>
</reference>
<sequence length="335" mass="37812">MQTFYRHIIKEAWDLTRKHAFLWPLAFLTSLIGVAGTFQILFDLNRDDSSMTIQSLYTRSDFMTSTFVGWNQSFDTIPWADVSLLDLPFILFFFVLLLVIVAVAIIITSSEGGLIFALGKLQANKTTSYLPSLRNGLDKFWALFSINLIYRLLYLIAIAVVIIPLISVIPRSTPTGTLMLAIIVYFIVIPLIMLLDLVARYSLMYIMLQGNTIRDALYNAWLLFRTNWIISVETAILLLAALFVSVILLSAVAYGVVFLFAMFGAFVAISPAALQIFAVTSIVILILIAAVFVTFFSAMQMSIWVGVFRRINASEHPSKIHRLLRHVSWLHKRIA</sequence>
<proteinExistence type="predicted"/>
<feature type="transmembrane region" description="Helical" evidence="1">
    <location>
        <begin position="89"/>
        <end position="119"/>
    </location>
</feature>
<feature type="transmembrane region" description="Helical" evidence="1">
    <location>
        <begin position="274"/>
        <end position="299"/>
    </location>
</feature>
<feature type="transmembrane region" description="Helical" evidence="1">
    <location>
        <begin position="21"/>
        <end position="42"/>
    </location>
</feature>
<name>A0A1G2BY26_9BACT</name>
<evidence type="ECO:0000313" key="2">
    <source>
        <dbReference type="EMBL" id="OGY93097.1"/>
    </source>
</evidence>
<feature type="transmembrane region" description="Helical" evidence="1">
    <location>
        <begin position="235"/>
        <end position="268"/>
    </location>
</feature>
<evidence type="ECO:0000256" key="1">
    <source>
        <dbReference type="SAM" id="Phobius"/>
    </source>
</evidence>
<organism evidence="2 3">
    <name type="scientific">Candidatus Komeilibacteria bacterium RIFCSPLOWO2_01_FULL_53_11</name>
    <dbReference type="NCBI Taxonomy" id="1798552"/>
    <lineage>
        <taxon>Bacteria</taxon>
        <taxon>Candidatus Komeiliibacteriota</taxon>
    </lineage>
</organism>
<feature type="transmembrane region" description="Helical" evidence="1">
    <location>
        <begin position="140"/>
        <end position="166"/>
    </location>
</feature>
<keyword evidence="1" id="KW-1133">Transmembrane helix</keyword>
<comment type="caution">
    <text evidence="2">The sequence shown here is derived from an EMBL/GenBank/DDBJ whole genome shotgun (WGS) entry which is preliminary data.</text>
</comment>
<accession>A0A1G2BY26</accession>
<dbReference type="EMBL" id="MHKN01000001">
    <property type="protein sequence ID" value="OGY93097.1"/>
    <property type="molecule type" value="Genomic_DNA"/>
</dbReference>
<feature type="transmembrane region" description="Helical" evidence="1">
    <location>
        <begin position="178"/>
        <end position="199"/>
    </location>
</feature>